<evidence type="ECO:0000313" key="13">
    <source>
        <dbReference type="Proteomes" id="UP001152803"/>
    </source>
</evidence>
<keyword evidence="7" id="KW-0325">Glycoprotein</keyword>
<keyword evidence="13" id="KW-1185">Reference proteome</keyword>
<comment type="subcellular location">
    <subcellularLocation>
        <location evidence="1">Membrane</location>
        <topology evidence="1">Single-pass type I membrane protein</topology>
    </subcellularLocation>
</comment>
<keyword evidence="6" id="KW-1015">Disulfide bond</keyword>
<dbReference type="InterPro" id="IPR040216">
    <property type="entry name" value="CTLA4/CD28"/>
</dbReference>
<sequence>MILVLITLVSLSTQTGKALRVQQPYRVVAADGEARLRCSYRVGGSPEEMRLVLYRGKYGEDQVCFFTFNTSQPHIQTDGPVQCRGEISPGGVDLTVSGLKGEDTDLYRCRVEVLYPPPYLRKFGNGTIIYIPERTDCPNTEAQTQGEYDSTRFILPIAALASFFLIIIIIVISTYKFFIMSQRKRMYPHMVPVMPKRVDCRFGYENFL</sequence>
<evidence type="ECO:0000256" key="8">
    <source>
        <dbReference type="ARBA" id="ARBA00023319"/>
    </source>
</evidence>
<proteinExistence type="predicted"/>
<evidence type="ECO:0000259" key="11">
    <source>
        <dbReference type="Pfam" id="PF07686"/>
    </source>
</evidence>
<feature type="chain" id="PRO_5040346193" description="Immunoglobulin V-set domain-containing protein" evidence="10">
    <location>
        <begin position="19"/>
        <end position="208"/>
    </location>
</feature>
<evidence type="ECO:0000256" key="1">
    <source>
        <dbReference type="ARBA" id="ARBA00004479"/>
    </source>
</evidence>
<dbReference type="GO" id="GO:0009897">
    <property type="term" value="C:external side of plasma membrane"/>
    <property type="evidence" value="ECO:0007669"/>
    <property type="project" value="TreeGrafter"/>
</dbReference>
<dbReference type="PANTHER" id="PTHR11494">
    <property type="entry name" value="CYTOTOXIC T-LYMPHOCYTE PROTEIN"/>
    <property type="match status" value="1"/>
</dbReference>
<evidence type="ECO:0000256" key="2">
    <source>
        <dbReference type="ARBA" id="ARBA00022692"/>
    </source>
</evidence>
<evidence type="ECO:0000256" key="5">
    <source>
        <dbReference type="ARBA" id="ARBA00023136"/>
    </source>
</evidence>
<dbReference type="Gene3D" id="2.60.40.10">
    <property type="entry name" value="Immunoglobulins"/>
    <property type="match status" value="1"/>
</dbReference>
<gene>
    <name evidence="12" type="ORF">COCON_G00042940</name>
</gene>
<evidence type="ECO:0000256" key="9">
    <source>
        <dbReference type="SAM" id="Phobius"/>
    </source>
</evidence>
<keyword evidence="3 10" id="KW-0732">Signal</keyword>
<keyword evidence="5 9" id="KW-0472">Membrane</keyword>
<dbReference type="SUPFAM" id="SSF48726">
    <property type="entry name" value="Immunoglobulin"/>
    <property type="match status" value="1"/>
</dbReference>
<evidence type="ECO:0000256" key="6">
    <source>
        <dbReference type="ARBA" id="ARBA00023157"/>
    </source>
</evidence>
<dbReference type="InterPro" id="IPR013783">
    <property type="entry name" value="Ig-like_fold"/>
</dbReference>
<keyword evidence="4 9" id="KW-1133">Transmembrane helix</keyword>
<dbReference type="InterPro" id="IPR036179">
    <property type="entry name" value="Ig-like_dom_sf"/>
</dbReference>
<dbReference type="GO" id="GO:0042129">
    <property type="term" value="P:regulation of T cell proliferation"/>
    <property type="evidence" value="ECO:0007669"/>
    <property type="project" value="InterPro"/>
</dbReference>
<feature type="domain" description="Immunoglobulin V-set" evidence="11">
    <location>
        <begin position="25"/>
        <end position="128"/>
    </location>
</feature>
<feature type="signal peptide" evidence="10">
    <location>
        <begin position="1"/>
        <end position="18"/>
    </location>
</feature>
<evidence type="ECO:0000256" key="10">
    <source>
        <dbReference type="SAM" id="SignalP"/>
    </source>
</evidence>
<comment type="caution">
    <text evidence="12">The sequence shown here is derived from an EMBL/GenBank/DDBJ whole genome shotgun (WGS) entry which is preliminary data.</text>
</comment>
<evidence type="ECO:0000256" key="7">
    <source>
        <dbReference type="ARBA" id="ARBA00023180"/>
    </source>
</evidence>
<protein>
    <recommendedName>
        <fullName evidence="11">Immunoglobulin V-set domain-containing protein</fullName>
    </recommendedName>
</protein>
<evidence type="ECO:0000313" key="12">
    <source>
        <dbReference type="EMBL" id="KAJ8281775.1"/>
    </source>
</evidence>
<dbReference type="AlphaFoldDB" id="A0A9Q1I4R3"/>
<keyword evidence="8" id="KW-0393">Immunoglobulin domain</keyword>
<evidence type="ECO:0000256" key="3">
    <source>
        <dbReference type="ARBA" id="ARBA00022729"/>
    </source>
</evidence>
<evidence type="ECO:0000256" key="4">
    <source>
        <dbReference type="ARBA" id="ARBA00022989"/>
    </source>
</evidence>
<dbReference type="Pfam" id="PF07686">
    <property type="entry name" value="V-set"/>
    <property type="match status" value="1"/>
</dbReference>
<dbReference type="InterPro" id="IPR013106">
    <property type="entry name" value="Ig_V-set"/>
</dbReference>
<accession>A0A9Q1I4R3</accession>
<dbReference type="PANTHER" id="PTHR11494:SF8">
    <property type="entry name" value="CYTOTOXIC T-LYMPHOCYTE PROTEIN 4"/>
    <property type="match status" value="1"/>
</dbReference>
<keyword evidence="2 9" id="KW-0812">Transmembrane</keyword>
<dbReference type="Proteomes" id="UP001152803">
    <property type="component" value="Unassembled WGS sequence"/>
</dbReference>
<name>A0A9Q1I4R3_CONCO</name>
<reference evidence="12" key="1">
    <citation type="journal article" date="2023" name="Science">
        <title>Genome structures resolve the early diversification of teleost fishes.</title>
        <authorList>
            <person name="Parey E."/>
            <person name="Louis A."/>
            <person name="Montfort J."/>
            <person name="Bouchez O."/>
            <person name="Roques C."/>
            <person name="Iampietro C."/>
            <person name="Lluch J."/>
            <person name="Castinel A."/>
            <person name="Donnadieu C."/>
            <person name="Desvignes T."/>
            <person name="Floi Bucao C."/>
            <person name="Jouanno E."/>
            <person name="Wen M."/>
            <person name="Mejri S."/>
            <person name="Dirks R."/>
            <person name="Jansen H."/>
            <person name="Henkel C."/>
            <person name="Chen W.J."/>
            <person name="Zahm M."/>
            <person name="Cabau C."/>
            <person name="Klopp C."/>
            <person name="Thompson A.W."/>
            <person name="Robinson-Rechavi M."/>
            <person name="Braasch I."/>
            <person name="Lecointre G."/>
            <person name="Bobe J."/>
            <person name="Postlethwait J.H."/>
            <person name="Berthelot C."/>
            <person name="Roest Crollius H."/>
            <person name="Guiguen Y."/>
        </authorList>
    </citation>
    <scope>NUCLEOTIDE SEQUENCE</scope>
    <source>
        <strain evidence="12">Concon-B</strain>
    </source>
</reference>
<dbReference type="FunFam" id="2.60.40.10:FF:000874">
    <property type="entry name" value="Inducible T-cell costimulator"/>
    <property type="match status" value="1"/>
</dbReference>
<dbReference type="OrthoDB" id="9908091at2759"/>
<feature type="transmembrane region" description="Helical" evidence="9">
    <location>
        <begin position="153"/>
        <end position="178"/>
    </location>
</feature>
<organism evidence="12 13">
    <name type="scientific">Conger conger</name>
    <name type="common">Conger eel</name>
    <name type="synonym">Muraena conger</name>
    <dbReference type="NCBI Taxonomy" id="82655"/>
    <lineage>
        <taxon>Eukaryota</taxon>
        <taxon>Metazoa</taxon>
        <taxon>Chordata</taxon>
        <taxon>Craniata</taxon>
        <taxon>Vertebrata</taxon>
        <taxon>Euteleostomi</taxon>
        <taxon>Actinopterygii</taxon>
        <taxon>Neopterygii</taxon>
        <taxon>Teleostei</taxon>
        <taxon>Anguilliformes</taxon>
        <taxon>Congridae</taxon>
        <taxon>Conger</taxon>
    </lineage>
</organism>
<dbReference type="GO" id="GO:0050852">
    <property type="term" value="P:T cell receptor signaling pathway"/>
    <property type="evidence" value="ECO:0007669"/>
    <property type="project" value="TreeGrafter"/>
</dbReference>
<dbReference type="EMBL" id="JAFJMO010000003">
    <property type="protein sequence ID" value="KAJ8281775.1"/>
    <property type="molecule type" value="Genomic_DNA"/>
</dbReference>